<dbReference type="InterPro" id="IPR009057">
    <property type="entry name" value="Homeodomain-like_sf"/>
</dbReference>
<dbReference type="InterPro" id="IPR050224">
    <property type="entry name" value="TALE_homeobox"/>
</dbReference>
<dbReference type="SMART" id="SM00389">
    <property type="entry name" value="HOX"/>
    <property type="match status" value="1"/>
</dbReference>
<keyword evidence="1 4" id="KW-0238">DNA-binding</keyword>
<dbReference type="CDD" id="cd00086">
    <property type="entry name" value="homeodomain"/>
    <property type="match status" value="1"/>
</dbReference>
<evidence type="ECO:0000259" key="7">
    <source>
        <dbReference type="PROSITE" id="PS50071"/>
    </source>
</evidence>
<comment type="similarity">
    <text evidence="5">Belongs to the TALE/KNOX homeobox family.</text>
</comment>
<keyword evidence="2 4" id="KW-0371">Homeobox</keyword>
<dbReference type="InterPro" id="IPR005539">
    <property type="entry name" value="ELK_dom"/>
</dbReference>
<evidence type="ECO:0000256" key="5">
    <source>
        <dbReference type="PROSITE-ProRule" id="PRU00559"/>
    </source>
</evidence>
<dbReference type="PROSITE" id="PS50071">
    <property type="entry name" value="HOMEOBOX_2"/>
    <property type="match status" value="1"/>
</dbReference>
<organism evidence="9 10">
    <name type="scientific">Ostreobium quekettii</name>
    <dbReference type="NCBI Taxonomy" id="121088"/>
    <lineage>
        <taxon>Eukaryota</taxon>
        <taxon>Viridiplantae</taxon>
        <taxon>Chlorophyta</taxon>
        <taxon>core chlorophytes</taxon>
        <taxon>Ulvophyceae</taxon>
        <taxon>TCBD clade</taxon>
        <taxon>Bryopsidales</taxon>
        <taxon>Ostreobineae</taxon>
        <taxon>Ostreobiaceae</taxon>
        <taxon>Ostreobium</taxon>
    </lineage>
</organism>
<feature type="region of interest" description="Disordered" evidence="6">
    <location>
        <begin position="343"/>
        <end position="366"/>
    </location>
</feature>
<dbReference type="Pfam" id="PF05920">
    <property type="entry name" value="Homeobox_KN"/>
    <property type="match status" value="1"/>
</dbReference>
<dbReference type="Proteomes" id="UP000708148">
    <property type="component" value="Unassembled WGS sequence"/>
</dbReference>
<dbReference type="GO" id="GO:0003677">
    <property type="term" value="F:DNA binding"/>
    <property type="evidence" value="ECO:0007669"/>
    <property type="project" value="UniProtKB-UniRule"/>
</dbReference>
<feature type="domain" description="Homeobox" evidence="7">
    <location>
        <begin position="239"/>
        <end position="302"/>
    </location>
</feature>
<dbReference type="InterPro" id="IPR008422">
    <property type="entry name" value="KN_HD"/>
</dbReference>
<dbReference type="SUPFAM" id="SSF46689">
    <property type="entry name" value="Homeodomain-like"/>
    <property type="match status" value="1"/>
</dbReference>
<evidence type="ECO:0000313" key="10">
    <source>
        <dbReference type="Proteomes" id="UP000708148"/>
    </source>
</evidence>
<dbReference type="PANTHER" id="PTHR11850">
    <property type="entry name" value="HOMEOBOX PROTEIN TRANSCRIPTION FACTORS"/>
    <property type="match status" value="1"/>
</dbReference>
<dbReference type="EMBL" id="CAJHUC010002903">
    <property type="protein sequence ID" value="CAD7704519.1"/>
    <property type="molecule type" value="Genomic_DNA"/>
</dbReference>
<evidence type="ECO:0000256" key="6">
    <source>
        <dbReference type="SAM" id="MobiDB-lite"/>
    </source>
</evidence>
<dbReference type="AlphaFoldDB" id="A0A8S1JBP3"/>
<evidence type="ECO:0000256" key="1">
    <source>
        <dbReference type="ARBA" id="ARBA00023125"/>
    </source>
</evidence>
<keyword evidence="10" id="KW-1185">Reference proteome</keyword>
<protein>
    <submittedName>
        <fullName evidence="9">Uncharacterized protein</fullName>
    </submittedName>
</protein>
<proteinExistence type="inferred from homology"/>
<sequence>MEPQKAVGGYFRDLGTLGDGQGRDCGWEALQRGAAQREERGAGDAGAGGAPGGQQGPPGPVAASGALPQNGDMVAMMGHPRGGLPQPPHIEARSPAPGHVDIPDVVAHPAFERLVNGIYTGRLVGEDTARMEVIMERQGATLREIRNRRRQHRHDHNPELGDMLIHCCGLVEALNQELMLIAKDGSHACNMFESQIRGILASDEGLASCSVANPGDEQQLRSTLKRKYGTQIRQLRDEFQRKKKKGKLPTVATDRLRAWWTEHMSWPYPSEDDKAELAKDSGLNTTQINNWFINQRKRHWNRVSQREKRPSAEMPMQYLSAMSPIAGHLDRDMGPEQKIHVDQDQGPQLEQEGKAGAVDWRAHGGL</sequence>
<evidence type="ECO:0000256" key="3">
    <source>
        <dbReference type="ARBA" id="ARBA00023242"/>
    </source>
</evidence>
<dbReference type="Gene3D" id="1.10.10.60">
    <property type="entry name" value="Homeodomain-like"/>
    <property type="match status" value="1"/>
</dbReference>
<evidence type="ECO:0000313" key="9">
    <source>
        <dbReference type="EMBL" id="CAD7704519.1"/>
    </source>
</evidence>
<comment type="subcellular location">
    <subcellularLocation>
        <location evidence="4">Nucleus</location>
    </subcellularLocation>
</comment>
<comment type="caution">
    <text evidence="9">The sequence shown here is derived from an EMBL/GenBank/DDBJ whole genome shotgun (WGS) entry which is preliminary data.</text>
</comment>
<dbReference type="OrthoDB" id="496851at2759"/>
<dbReference type="GO" id="GO:0005634">
    <property type="term" value="C:nucleus"/>
    <property type="evidence" value="ECO:0007669"/>
    <property type="project" value="UniProtKB-SubCell"/>
</dbReference>
<dbReference type="InterPro" id="IPR001356">
    <property type="entry name" value="HD"/>
</dbReference>
<accession>A0A8S1JBP3</accession>
<gene>
    <name evidence="9" type="ORF">OSTQU699_LOCUS9874</name>
</gene>
<name>A0A8S1JBP3_9CHLO</name>
<evidence type="ECO:0000256" key="4">
    <source>
        <dbReference type="PROSITE-ProRule" id="PRU00108"/>
    </source>
</evidence>
<keyword evidence="3 4" id="KW-0539">Nucleus</keyword>
<evidence type="ECO:0000256" key="2">
    <source>
        <dbReference type="ARBA" id="ARBA00023155"/>
    </source>
</evidence>
<evidence type="ECO:0000259" key="8">
    <source>
        <dbReference type="PROSITE" id="PS51213"/>
    </source>
</evidence>
<feature type="DNA-binding region" description="Homeobox; TALE-type" evidence="4">
    <location>
        <begin position="240"/>
        <end position="303"/>
    </location>
</feature>
<feature type="compositionally biased region" description="Gly residues" evidence="6">
    <location>
        <begin position="43"/>
        <end position="56"/>
    </location>
</feature>
<dbReference type="PROSITE" id="PS51213">
    <property type="entry name" value="ELK"/>
    <property type="match status" value="1"/>
</dbReference>
<feature type="domain" description="ELK" evidence="8">
    <location>
        <begin position="219"/>
        <end position="239"/>
    </location>
</feature>
<reference evidence="9" key="1">
    <citation type="submission" date="2020-12" db="EMBL/GenBank/DDBJ databases">
        <authorList>
            <person name="Iha C."/>
        </authorList>
    </citation>
    <scope>NUCLEOTIDE SEQUENCE</scope>
</reference>
<feature type="region of interest" description="Disordered" evidence="6">
    <location>
        <begin position="1"/>
        <end position="72"/>
    </location>
</feature>
<dbReference type="GO" id="GO:0006355">
    <property type="term" value="P:regulation of DNA-templated transcription"/>
    <property type="evidence" value="ECO:0007669"/>
    <property type="project" value="InterPro"/>
</dbReference>